<feature type="transmembrane region" description="Helical" evidence="2">
    <location>
        <begin position="162"/>
        <end position="185"/>
    </location>
</feature>
<accession>A0A8H6I9D2</accession>
<keyword evidence="5" id="KW-1185">Reference proteome</keyword>
<feature type="transmembrane region" description="Helical" evidence="2">
    <location>
        <begin position="116"/>
        <end position="142"/>
    </location>
</feature>
<comment type="caution">
    <text evidence="4">The sequence shown here is derived from an EMBL/GenBank/DDBJ whole genome shotgun (WGS) entry which is preliminary data.</text>
</comment>
<protein>
    <recommendedName>
        <fullName evidence="3">DUF6533 domain-containing protein</fullName>
    </recommendedName>
</protein>
<evidence type="ECO:0000313" key="5">
    <source>
        <dbReference type="Proteomes" id="UP000521943"/>
    </source>
</evidence>
<dbReference type="AlphaFoldDB" id="A0A8H6I9D2"/>
<organism evidence="4 5">
    <name type="scientific">Ephemerocybe angulata</name>
    <dbReference type="NCBI Taxonomy" id="980116"/>
    <lineage>
        <taxon>Eukaryota</taxon>
        <taxon>Fungi</taxon>
        <taxon>Dikarya</taxon>
        <taxon>Basidiomycota</taxon>
        <taxon>Agaricomycotina</taxon>
        <taxon>Agaricomycetes</taxon>
        <taxon>Agaricomycetidae</taxon>
        <taxon>Agaricales</taxon>
        <taxon>Agaricineae</taxon>
        <taxon>Psathyrellaceae</taxon>
        <taxon>Ephemerocybe</taxon>
    </lineage>
</organism>
<dbReference type="Pfam" id="PF20151">
    <property type="entry name" value="DUF6533"/>
    <property type="match status" value="1"/>
</dbReference>
<feature type="transmembrane region" description="Helical" evidence="2">
    <location>
        <begin position="83"/>
        <end position="104"/>
    </location>
</feature>
<evidence type="ECO:0000259" key="3">
    <source>
        <dbReference type="Pfam" id="PF20151"/>
    </source>
</evidence>
<sequence length="333" mass="37246">MDSLVEAYEQTRNANYLAACGYTLAIADFIHTFSEEVRLMWPIPLSSVKVLFFIVRYYTLLHVGLSAMYHLRSGLTPGECTRAFVQLFISSSMAVFSAEAILYMRVYALSGMNKRLMAYLAIQYLIVHGLVLGFTTKIVVSVRFEPSPIPNMPCIPIYIDRSAAGIAFCLCLASTIAIMAIMVYISRRQYRDFESSLISLFFRDGVLYFICLSTLACANIVSTNLASPPYKFITLEPQVLLHSILATRMLMHLRGWAERDLTMGASHRSVWDIELSMMFRDPEGTNPLSTHSEVPAGGRAEGTNRCLENPGILEGRDDGGYGVEKSCDCERTE</sequence>
<dbReference type="Proteomes" id="UP000521943">
    <property type="component" value="Unassembled WGS sequence"/>
</dbReference>
<feature type="transmembrane region" description="Helical" evidence="2">
    <location>
        <begin position="50"/>
        <end position="71"/>
    </location>
</feature>
<keyword evidence="2" id="KW-0812">Transmembrane</keyword>
<dbReference type="OrthoDB" id="3353364at2759"/>
<feature type="transmembrane region" description="Helical" evidence="2">
    <location>
        <begin position="206"/>
        <end position="227"/>
    </location>
</feature>
<evidence type="ECO:0000313" key="4">
    <source>
        <dbReference type="EMBL" id="KAF6761340.1"/>
    </source>
</evidence>
<proteinExistence type="predicted"/>
<feature type="domain" description="DUF6533" evidence="3">
    <location>
        <begin position="16"/>
        <end position="61"/>
    </location>
</feature>
<dbReference type="EMBL" id="JACGCI010000010">
    <property type="protein sequence ID" value="KAF6761340.1"/>
    <property type="molecule type" value="Genomic_DNA"/>
</dbReference>
<evidence type="ECO:0000256" key="1">
    <source>
        <dbReference type="SAM" id="MobiDB-lite"/>
    </source>
</evidence>
<reference evidence="4 5" key="1">
    <citation type="submission" date="2020-07" db="EMBL/GenBank/DDBJ databases">
        <title>Comparative genomics of pyrophilous fungi reveals a link between fire events and developmental genes.</title>
        <authorList>
            <consortium name="DOE Joint Genome Institute"/>
            <person name="Steindorff A.S."/>
            <person name="Carver A."/>
            <person name="Calhoun S."/>
            <person name="Stillman K."/>
            <person name="Liu H."/>
            <person name="Lipzen A."/>
            <person name="Pangilinan J."/>
            <person name="Labutti K."/>
            <person name="Bruns T.D."/>
            <person name="Grigoriev I.V."/>
        </authorList>
    </citation>
    <scope>NUCLEOTIDE SEQUENCE [LARGE SCALE GENOMIC DNA]</scope>
    <source>
        <strain evidence="4 5">CBS 144469</strain>
    </source>
</reference>
<dbReference type="InterPro" id="IPR045340">
    <property type="entry name" value="DUF6533"/>
</dbReference>
<gene>
    <name evidence="4" type="ORF">DFP72DRAFT_880811</name>
</gene>
<keyword evidence="2" id="KW-0472">Membrane</keyword>
<keyword evidence="2" id="KW-1133">Transmembrane helix</keyword>
<feature type="region of interest" description="Disordered" evidence="1">
    <location>
        <begin position="284"/>
        <end position="311"/>
    </location>
</feature>
<name>A0A8H6I9D2_9AGAR</name>
<evidence type="ECO:0000256" key="2">
    <source>
        <dbReference type="SAM" id="Phobius"/>
    </source>
</evidence>